<gene>
    <name evidence="2" type="ORF">FUA24_21635</name>
</gene>
<protein>
    <submittedName>
        <fullName evidence="2">NAD(P)H-binding protein</fullName>
    </submittedName>
</protein>
<dbReference type="Gene3D" id="3.40.50.720">
    <property type="entry name" value="NAD(P)-binding Rossmann-like Domain"/>
    <property type="match status" value="1"/>
</dbReference>
<accession>A0A5D0HEU8</accession>
<dbReference type="InterPro" id="IPR008030">
    <property type="entry name" value="NmrA-like"/>
</dbReference>
<dbReference type="Pfam" id="PF05368">
    <property type="entry name" value="NmrA"/>
    <property type="match status" value="1"/>
</dbReference>
<evidence type="ECO:0000313" key="2">
    <source>
        <dbReference type="EMBL" id="TYA69898.1"/>
    </source>
</evidence>
<dbReference type="Proteomes" id="UP000323930">
    <property type="component" value="Unassembled WGS sequence"/>
</dbReference>
<name>A0A5D0HEU8_9FLAO</name>
<dbReference type="PANTHER" id="PTHR43162:SF1">
    <property type="entry name" value="PRESTALK A DIFFERENTIATION PROTEIN A"/>
    <property type="match status" value="1"/>
</dbReference>
<sequence>MTTHNYLIIGGTGKTGRKVVNNLKELGLNVKVGSRNASPKFDWQDSNTWSEALENIDKVYITFQPDLAVPGALQAIENLSKLAKEKGVKKLVILSGKGETEAEACEQVVMNSGIDYTIVRASWFNQNFSESFFLDPILSGQVNLPCPEAKVPYVDTSDIADVVTEALLHDEHNGKIYEITGPRLLTFEEVISEIAKVTNRDIQFNPINLEQYIGFLKDNDVPADYVWLIDYLFSNVLTNPNNSVVSHDVEKVLKRKAKDFSDYVTETAATGVWNVN</sequence>
<keyword evidence="3" id="KW-1185">Reference proteome</keyword>
<feature type="domain" description="NmrA-like" evidence="1">
    <location>
        <begin position="7"/>
        <end position="234"/>
    </location>
</feature>
<organism evidence="2 3">
    <name type="scientific">Seonamhaeicola marinus</name>
    <dbReference type="NCBI Taxonomy" id="1912246"/>
    <lineage>
        <taxon>Bacteria</taxon>
        <taxon>Pseudomonadati</taxon>
        <taxon>Bacteroidota</taxon>
        <taxon>Flavobacteriia</taxon>
        <taxon>Flavobacteriales</taxon>
        <taxon>Flavobacteriaceae</taxon>
    </lineage>
</organism>
<dbReference type="Gene3D" id="3.90.25.10">
    <property type="entry name" value="UDP-galactose 4-epimerase, domain 1"/>
    <property type="match status" value="1"/>
</dbReference>
<dbReference type="RefSeq" id="WP_148545169.1">
    <property type="nucleotide sequence ID" value="NZ_VSDQ01000729.1"/>
</dbReference>
<dbReference type="EMBL" id="VSDQ01000729">
    <property type="protein sequence ID" value="TYA69898.1"/>
    <property type="molecule type" value="Genomic_DNA"/>
</dbReference>
<dbReference type="PANTHER" id="PTHR43162">
    <property type="match status" value="1"/>
</dbReference>
<dbReference type="SUPFAM" id="SSF51735">
    <property type="entry name" value="NAD(P)-binding Rossmann-fold domains"/>
    <property type="match status" value="1"/>
</dbReference>
<comment type="caution">
    <text evidence="2">The sequence shown here is derived from an EMBL/GenBank/DDBJ whole genome shotgun (WGS) entry which is preliminary data.</text>
</comment>
<dbReference type="InterPro" id="IPR036291">
    <property type="entry name" value="NAD(P)-bd_dom_sf"/>
</dbReference>
<dbReference type="InterPro" id="IPR051604">
    <property type="entry name" value="Ergot_Alk_Oxidoreductase"/>
</dbReference>
<dbReference type="AlphaFoldDB" id="A0A5D0HEU8"/>
<dbReference type="OrthoDB" id="9780595at2"/>
<reference evidence="2 3" key="1">
    <citation type="submission" date="2019-08" db="EMBL/GenBank/DDBJ databases">
        <title>Seonamhaeicola sediminis sp. nov., isolated from marine sediment.</title>
        <authorList>
            <person name="Cao W.R."/>
        </authorList>
    </citation>
    <scope>NUCLEOTIDE SEQUENCE [LARGE SCALE GENOMIC DNA]</scope>
    <source>
        <strain evidence="2 3">B011</strain>
    </source>
</reference>
<evidence type="ECO:0000313" key="3">
    <source>
        <dbReference type="Proteomes" id="UP000323930"/>
    </source>
</evidence>
<proteinExistence type="predicted"/>
<evidence type="ECO:0000259" key="1">
    <source>
        <dbReference type="Pfam" id="PF05368"/>
    </source>
</evidence>